<comment type="subcellular location">
    <subcellularLocation>
        <location evidence="14">Cell inner membrane</location>
        <topology evidence="14">Multi-pass membrane protein</topology>
    </subcellularLocation>
    <subcellularLocation>
        <location evidence="2">Cell membrane</location>
        <topology evidence="2">Multi-pass membrane protein</topology>
    </subcellularLocation>
</comment>
<evidence type="ECO:0000256" key="8">
    <source>
        <dbReference type="ARBA" id="ARBA00022989"/>
    </source>
</evidence>
<dbReference type="InterPro" id="IPR050860">
    <property type="entry name" value="FeoB_GTPase"/>
</dbReference>
<gene>
    <name evidence="16" type="primary">feoB</name>
    <name evidence="16" type="ORF">ACIBP5_37295</name>
</gene>
<organism evidence="16 17">
    <name type="scientific">Nonomuraea indica</name>
    <dbReference type="NCBI Taxonomy" id="1581193"/>
    <lineage>
        <taxon>Bacteria</taxon>
        <taxon>Bacillati</taxon>
        <taxon>Actinomycetota</taxon>
        <taxon>Actinomycetes</taxon>
        <taxon>Streptosporangiales</taxon>
        <taxon>Streptosporangiaceae</taxon>
        <taxon>Nonomuraea</taxon>
    </lineage>
</organism>
<feature type="transmembrane region" description="Helical" evidence="14">
    <location>
        <begin position="483"/>
        <end position="503"/>
    </location>
</feature>
<keyword evidence="9 14" id="KW-0408">Iron</keyword>
<evidence type="ECO:0000256" key="14">
    <source>
        <dbReference type="RuleBase" id="RU362098"/>
    </source>
</evidence>
<keyword evidence="8 14" id="KW-1133">Transmembrane helix</keyword>
<comment type="caution">
    <text evidence="16">The sequence shown here is derived from an EMBL/GenBank/DDBJ whole genome shotgun (WGS) entry which is preliminary data.</text>
</comment>
<dbReference type="InterPro" id="IPR027417">
    <property type="entry name" value="P-loop_NTPase"/>
</dbReference>
<dbReference type="EMBL" id="JBITMB010000015">
    <property type="protein sequence ID" value="MFI7445657.1"/>
    <property type="molecule type" value="Genomic_DNA"/>
</dbReference>
<proteinExistence type="inferred from homology"/>
<dbReference type="PANTHER" id="PTHR43185:SF1">
    <property type="entry name" value="FE(2+) TRANSPORTER FEOB"/>
    <property type="match status" value="1"/>
</dbReference>
<feature type="transmembrane region" description="Helical" evidence="14">
    <location>
        <begin position="312"/>
        <end position="334"/>
    </location>
</feature>
<dbReference type="CDD" id="cd01879">
    <property type="entry name" value="FeoB"/>
    <property type="match status" value="1"/>
</dbReference>
<keyword evidence="5 14" id="KW-0410">Iron transport</keyword>
<evidence type="ECO:0000256" key="3">
    <source>
        <dbReference type="ARBA" id="ARBA00022448"/>
    </source>
</evidence>
<protein>
    <recommendedName>
        <fullName evidence="13 14">Ferrous iron transport protein B</fullName>
    </recommendedName>
</protein>
<evidence type="ECO:0000259" key="15">
    <source>
        <dbReference type="PROSITE" id="PS51711"/>
    </source>
</evidence>
<evidence type="ECO:0000256" key="9">
    <source>
        <dbReference type="ARBA" id="ARBA00023004"/>
    </source>
</evidence>
<dbReference type="NCBIfam" id="TIGR00437">
    <property type="entry name" value="feoB"/>
    <property type="match status" value="1"/>
</dbReference>
<dbReference type="Pfam" id="PF07664">
    <property type="entry name" value="FeoB_C"/>
    <property type="match status" value="1"/>
</dbReference>
<keyword evidence="17" id="KW-1185">Reference proteome</keyword>
<dbReference type="Pfam" id="PF02421">
    <property type="entry name" value="FeoB_N"/>
    <property type="match status" value="1"/>
</dbReference>
<dbReference type="Proteomes" id="UP001612928">
    <property type="component" value="Unassembled WGS sequence"/>
</dbReference>
<dbReference type="InterPro" id="IPR030389">
    <property type="entry name" value="G_FEOB_dom"/>
</dbReference>
<comment type="function">
    <text evidence="1 14">Probable transporter of a GTP-driven Fe(2+) uptake system.</text>
</comment>
<keyword evidence="7" id="KW-0547">Nucleotide-binding</keyword>
<evidence type="ECO:0000313" key="17">
    <source>
        <dbReference type="Proteomes" id="UP001612928"/>
    </source>
</evidence>
<feature type="transmembrane region" description="Helical" evidence="14">
    <location>
        <begin position="423"/>
        <end position="444"/>
    </location>
</feature>
<evidence type="ECO:0000256" key="7">
    <source>
        <dbReference type="ARBA" id="ARBA00022741"/>
    </source>
</evidence>
<dbReference type="PANTHER" id="PTHR43185">
    <property type="entry name" value="FERROUS IRON TRANSPORT PROTEIN B"/>
    <property type="match status" value="1"/>
</dbReference>
<feature type="transmembrane region" description="Helical" evidence="14">
    <location>
        <begin position="656"/>
        <end position="676"/>
    </location>
</feature>
<dbReference type="Gene3D" id="3.40.50.300">
    <property type="entry name" value="P-loop containing nucleotide triphosphate hydrolases"/>
    <property type="match status" value="1"/>
</dbReference>
<dbReference type="SUPFAM" id="SSF52540">
    <property type="entry name" value="P-loop containing nucleoside triphosphate hydrolases"/>
    <property type="match status" value="1"/>
</dbReference>
<keyword evidence="4" id="KW-1003">Cell membrane</keyword>
<keyword evidence="6 14" id="KW-0812">Transmembrane</keyword>
<evidence type="ECO:0000256" key="5">
    <source>
        <dbReference type="ARBA" id="ARBA00022496"/>
    </source>
</evidence>
<keyword evidence="12 14" id="KW-0472">Membrane</keyword>
<feature type="transmembrane region" description="Helical" evidence="14">
    <location>
        <begin position="542"/>
        <end position="563"/>
    </location>
</feature>
<dbReference type="RefSeq" id="WP_397026143.1">
    <property type="nucleotide sequence ID" value="NZ_JBITMB010000015.1"/>
</dbReference>
<keyword evidence="3 14" id="KW-0813">Transport</keyword>
<evidence type="ECO:0000256" key="12">
    <source>
        <dbReference type="ARBA" id="ARBA00023136"/>
    </source>
</evidence>
<keyword evidence="10" id="KW-0406">Ion transport</keyword>
<evidence type="ECO:0000256" key="10">
    <source>
        <dbReference type="ARBA" id="ARBA00023065"/>
    </source>
</evidence>
<dbReference type="Pfam" id="PF07670">
    <property type="entry name" value="Gate"/>
    <property type="match status" value="2"/>
</dbReference>
<accession>A0ABW8AHW7</accession>
<evidence type="ECO:0000256" key="4">
    <source>
        <dbReference type="ARBA" id="ARBA00022475"/>
    </source>
</evidence>
<feature type="transmembrane region" description="Helical" evidence="14">
    <location>
        <begin position="451"/>
        <end position="477"/>
    </location>
</feature>
<sequence length="713" mass="74872">MRDRPRGAGVSARLLDPPCCAADAGQAVEGTPTVVLVGNPNVGKSTLFNALTGARQTVGNWPGKTVHLAYGLCHVRAAMPVTVVDLPGTYSLDPRSPDEELTRDLLCGLQHRPDLVVMVMDAANLARNLYLLAQVLEAGLPVVVALTMRDLAVARGLRVDPERLAAELGVPVVPVTPRRRTGLEDLATAVASALEKPAVPAPPRLAAEVEQALAALAPFCAALPYPERLTSTTVFGGGRLPDLPQPLLDEAVRQAAGLLRSGAADAEYGGVAALLAEGRYAWAHRVLAAVTDRRQAGPSWSDRIDRIMTSRLLGVPAFLAMMWIVFAATTSLVAPVQDLLGALFDGPVSSGARGLLDTLGAPAWMTGLLVDGLISGVGQLLTFVPLMVVMFVLLTLLEDSGYMARAAFVADRLMRLLGLPGRAFLPIIVGFGCNVPALSATRILGQPGQRLLLGLLLPYVSCTARLTVYVLVATVFFGRAGGTVVFGMYLLSITLVVLVGLLLRRTLFRDLAEESLLLELPPYRMPSARVVARHTWRKLSGFLRTASTVIVGTVTAVWLLAAIPVGGAAGFGEAPIEDSAFGVASAAVAPVFAPAGFGDWHAVAALATGFVAKEAVVSTMAQTYGGATPEDVTRPGALGPALLETFERSSGGHPGAAALAFLVFLLAYTPCMATLATQWREIGGRLTLLGVVMQLSVAWLLALAVFQLARIVL</sequence>
<feature type="transmembrane region" description="Helical" evidence="14">
    <location>
        <begin position="380"/>
        <end position="397"/>
    </location>
</feature>
<feature type="transmembrane region" description="Helical" evidence="14">
    <location>
        <begin position="688"/>
        <end position="709"/>
    </location>
</feature>
<name>A0ABW8AHW7_9ACTN</name>
<evidence type="ECO:0000313" key="16">
    <source>
        <dbReference type="EMBL" id="MFI7445657.1"/>
    </source>
</evidence>
<comment type="similarity">
    <text evidence="14">Belongs to the TRAFAC class TrmE-Era-EngA-EngB-Septin-like GTPase superfamily. FeoB GTPase (TC 9.A.8) family.</text>
</comment>
<evidence type="ECO:0000256" key="2">
    <source>
        <dbReference type="ARBA" id="ARBA00004651"/>
    </source>
</evidence>
<feature type="domain" description="FeoB-type G" evidence="15">
    <location>
        <begin position="31"/>
        <end position="196"/>
    </location>
</feature>
<evidence type="ECO:0000256" key="1">
    <source>
        <dbReference type="ARBA" id="ARBA00003926"/>
    </source>
</evidence>
<reference evidence="16 17" key="1">
    <citation type="submission" date="2024-10" db="EMBL/GenBank/DDBJ databases">
        <title>The Natural Products Discovery Center: Release of the First 8490 Sequenced Strains for Exploring Actinobacteria Biosynthetic Diversity.</title>
        <authorList>
            <person name="Kalkreuter E."/>
            <person name="Kautsar S.A."/>
            <person name="Yang D."/>
            <person name="Bader C.D."/>
            <person name="Teijaro C.N."/>
            <person name="Fluegel L."/>
            <person name="Davis C.M."/>
            <person name="Simpson J.R."/>
            <person name="Lauterbach L."/>
            <person name="Steele A.D."/>
            <person name="Gui C."/>
            <person name="Meng S."/>
            <person name="Li G."/>
            <person name="Viehrig K."/>
            <person name="Ye F."/>
            <person name="Su P."/>
            <person name="Kiefer A.F."/>
            <person name="Nichols A."/>
            <person name="Cepeda A.J."/>
            <person name="Yan W."/>
            <person name="Fan B."/>
            <person name="Jiang Y."/>
            <person name="Adhikari A."/>
            <person name="Zheng C.-J."/>
            <person name="Schuster L."/>
            <person name="Cowan T.M."/>
            <person name="Smanski M.J."/>
            <person name="Chevrette M.G."/>
            <person name="De Carvalho L.P.S."/>
            <person name="Shen B."/>
        </authorList>
    </citation>
    <scope>NUCLEOTIDE SEQUENCE [LARGE SCALE GENOMIC DNA]</scope>
    <source>
        <strain evidence="16 17">NPDC049503</strain>
    </source>
</reference>
<dbReference type="InterPro" id="IPR011640">
    <property type="entry name" value="Fe2_transport_prot_B_C"/>
</dbReference>
<keyword evidence="11 14" id="KW-0342">GTP-binding</keyword>
<dbReference type="PROSITE" id="PS51711">
    <property type="entry name" value="G_FEOB"/>
    <property type="match status" value="1"/>
</dbReference>
<evidence type="ECO:0000256" key="13">
    <source>
        <dbReference type="NCBIfam" id="TIGR00437"/>
    </source>
</evidence>
<dbReference type="InterPro" id="IPR003373">
    <property type="entry name" value="Fe2_transport_prot-B"/>
</dbReference>
<evidence type="ECO:0000256" key="11">
    <source>
        <dbReference type="ARBA" id="ARBA00023134"/>
    </source>
</evidence>
<dbReference type="InterPro" id="IPR011642">
    <property type="entry name" value="Gate_dom"/>
</dbReference>
<evidence type="ECO:0000256" key="6">
    <source>
        <dbReference type="ARBA" id="ARBA00022692"/>
    </source>
</evidence>